<sequence>MTFINKIITFSNLGNEFVTILAGPDHEKFTIHESLLRNGGDCFDIDFGSRRFKKVKRVGGRKVITLVSVSPLSIRLLQNWLYRKQLRDTLTTREYLDALFELYYLAGMQRDRELLDRTMDKIQDVSKFHDGYMTLEYLQDVRHKSSYASTSTPLERYSVDLFVYTFIQDCKRQHEEEEHATVEPQSEKKVFTNSVVDFTNEIESTDGKQDEEGEVIESVQVNLHTEASKEKVGNEEEQKASEGETSEGKASEHDNITETGGEKVKGQKSDGTEKTKKRKRAVKAEDKAKNEPRKYKPSLESLFDLVLLGAGNDAELHRAVFISLLRQNQDMADPRHRDVDNEEDRHYFHQHRAGKYCFADSQIKRRKVEEVKDE</sequence>
<name>A0A9N9PQJ0_9HELO</name>
<evidence type="ECO:0008006" key="4">
    <source>
        <dbReference type="Google" id="ProtNLM"/>
    </source>
</evidence>
<dbReference type="EMBL" id="CAJVRL010000037">
    <property type="protein sequence ID" value="CAG8950512.1"/>
    <property type="molecule type" value="Genomic_DNA"/>
</dbReference>
<reference evidence="2" key="1">
    <citation type="submission" date="2021-07" db="EMBL/GenBank/DDBJ databases">
        <authorList>
            <person name="Durling M."/>
        </authorList>
    </citation>
    <scope>NUCLEOTIDE SEQUENCE</scope>
</reference>
<organism evidence="2 3">
    <name type="scientific">Hymenoscyphus fraxineus</name>
    <dbReference type="NCBI Taxonomy" id="746836"/>
    <lineage>
        <taxon>Eukaryota</taxon>
        <taxon>Fungi</taxon>
        <taxon>Dikarya</taxon>
        <taxon>Ascomycota</taxon>
        <taxon>Pezizomycotina</taxon>
        <taxon>Leotiomycetes</taxon>
        <taxon>Helotiales</taxon>
        <taxon>Helotiaceae</taxon>
        <taxon>Hymenoscyphus</taxon>
    </lineage>
</organism>
<evidence type="ECO:0000313" key="3">
    <source>
        <dbReference type="Proteomes" id="UP000696280"/>
    </source>
</evidence>
<feature type="region of interest" description="Disordered" evidence="1">
    <location>
        <begin position="223"/>
        <end position="294"/>
    </location>
</feature>
<feature type="compositionally biased region" description="Basic and acidic residues" evidence="1">
    <location>
        <begin position="226"/>
        <end position="274"/>
    </location>
</feature>
<comment type="caution">
    <text evidence="2">The sequence shown here is derived from an EMBL/GenBank/DDBJ whole genome shotgun (WGS) entry which is preliminary data.</text>
</comment>
<accession>A0A9N9PQJ0</accession>
<protein>
    <recommendedName>
        <fullName evidence="4">BTB domain-containing protein</fullName>
    </recommendedName>
</protein>
<dbReference type="Proteomes" id="UP000696280">
    <property type="component" value="Unassembled WGS sequence"/>
</dbReference>
<keyword evidence="3" id="KW-1185">Reference proteome</keyword>
<proteinExistence type="predicted"/>
<evidence type="ECO:0000256" key="1">
    <source>
        <dbReference type="SAM" id="MobiDB-lite"/>
    </source>
</evidence>
<dbReference type="AlphaFoldDB" id="A0A9N9PQJ0"/>
<dbReference type="OrthoDB" id="3530079at2759"/>
<evidence type="ECO:0000313" key="2">
    <source>
        <dbReference type="EMBL" id="CAG8950512.1"/>
    </source>
</evidence>
<feature type="compositionally biased region" description="Basic and acidic residues" evidence="1">
    <location>
        <begin position="282"/>
        <end position="294"/>
    </location>
</feature>
<gene>
    <name evidence="2" type="ORF">HYFRA_00007009</name>
</gene>